<feature type="region of interest" description="Disordered" evidence="1">
    <location>
        <begin position="1071"/>
        <end position="1092"/>
    </location>
</feature>
<feature type="compositionally biased region" description="Polar residues" evidence="1">
    <location>
        <begin position="840"/>
        <end position="850"/>
    </location>
</feature>
<keyword evidence="2" id="KW-1133">Transmembrane helix</keyword>
<feature type="transmembrane region" description="Helical" evidence="2">
    <location>
        <begin position="256"/>
        <end position="275"/>
    </location>
</feature>
<evidence type="ECO:0008006" key="6">
    <source>
        <dbReference type="Google" id="ProtNLM"/>
    </source>
</evidence>
<keyword evidence="2" id="KW-0472">Membrane</keyword>
<keyword evidence="4" id="KW-1185">Reference proteome</keyword>
<dbReference type="AlphaFoldDB" id="A0AAF3J6J5"/>
<organism evidence="4 5">
    <name type="scientific">Mesorhabditis belari</name>
    <dbReference type="NCBI Taxonomy" id="2138241"/>
    <lineage>
        <taxon>Eukaryota</taxon>
        <taxon>Metazoa</taxon>
        <taxon>Ecdysozoa</taxon>
        <taxon>Nematoda</taxon>
        <taxon>Chromadorea</taxon>
        <taxon>Rhabditida</taxon>
        <taxon>Rhabditina</taxon>
        <taxon>Rhabditomorpha</taxon>
        <taxon>Rhabditoidea</taxon>
        <taxon>Rhabditidae</taxon>
        <taxon>Mesorhabditinae</taxon>
        <taxon>Mesorhabditis</taxon>
    </lineage>
</organism>
<keyword evidence="2" id="KW-0812">Transmembrane</keyword>
<protein>
    <recommendedName>
        <fullName evidence="6">FZ domain-containing protein</fullName>
    </recommendedName>
</protein>
<feature type="chain" id="PRO_5042027021" description="FZ domain-containing protein" evidence="3">
    <location>
        <begin position="20"/>
        <end position="1092"/>
    </location>
</feature>
<feature type="transmembrane region" description="Helical" evidence="2">
    <location>
        <begin position="395"/>
        <end position="415"/>
    </location>
</feature>
<dbReference type="Proteomes" id="UP000887575">
    <property type="component" value="Unassembled WGS sequence"/>
</dbReference>
<reference evidence="5" key="1">
    <citation type="submission" date="2024-02" db="UniProtKB">
        <authorList>
            <consortium name="WormBaseParasite"/>
        </authorList>
    </citation>
    <scope>IDENTIFICATION</scope>
</reference>
<name>A0AAF3J6J5_9BILA</name>
<feature type="signal peptide" evidence="3">
    <location>
        <begin position="1"/>
        <end position="19"/>
    </location>
</feature>
<feature type="transmembrane region" description="Helical" evidence="2">
    <location>
        <begin position="470"/>
        <end position="497"/>
    </location>
</feature>
<dbReference type="WBParaSite" id="MBELARI_LOCUS19327">
    <property type="protein sequence ID" value="MBELARI_LOCUS19327"/>
    <property type="gene ID" value="MBELARI_LOCUS19327"/>
</dbReference>
<feature type="region of interest" description="Disordered" evidence="1">
    <location>
        <begin position="600"/>
        <end position="634"/>
    </location>
</feature>
<evidence type="ECO:0000256" key="1">
    <source>
        <dbReference type="SAM" id="MobiDB-lite"/>
    </source>
</evidence>
<evidence type="ECO:0000256" key="2">
    <source>
        <dbReference type="SAM" id="Phobius"/>
    </source>
</evidence>
<feature type="compositionally biased region" description="Polar residues" evidence="1">
    <location>
        <begin position="617"/>
        <end position="628"/>
    </location>
</feature>
<feature type="compositionally biased region" description="Basic and acidic residues" evidence="1">
    <location>
        <begin position="814"/>
        <end position="826"/>
    </location>
</feature>
<feature type="compositionally biased region" description="Polar residues" evidence="1">
    <location>
        <begin position="774"/>
        <end position="802"/>
    </location>
</feature>
<keyword evidence="3" id="KW-0732">Signal</keyword>
<evidence type="ECO:0000256" key="3">
    <source>
        <dbReference type="SAM" id="SignalP"/>
    </source>
</evidence>
<feature type="transmembrane region" description="Helical" evidence="2">
    <location>
        <begin position="554"/>
        <end position="576"/>
    </location>
</feature>
<evidence type="ECO:0000313" key="5">
    <source>
        <dbReference type="WBParaSite" id="MBELARI_LOCUS19327"/>
    </source>
</evidence>
<evidence type="ECO:0000313" key="4">
    <source>
        <dbReference type="Proteomes" id="UP000887575"/>
    </source>
</evidence>
<feature type="compositionally biased region" description="Pro residues" evidence="1">
    <location>
        <begin position="856"/>
        <end position="872"/>
    </location>
</feature>
<feature type="compositionally biased region" description="Polar residues" evidence="1">
    <location>
        <begin position="600"/>
        <end position="609"/>
    </location>
</feature>
<feature type="transmembrane region" description="Helical" evidence="2">
    <location>
        <begin position="225"/>
        <end position="244"/>
    </location>
</feature>
<feature type="transmembrane region" description="Helical" evidence="2">
    <location>
        <begin position="354"/>
        <end position="375"/>
    </location>
</feature>
<accession>A0AAF3J6J5</accession>
<sequence>MATKCCFIAFCIFLSICAAENGKSFNCSTENDSWMCANECHTKSDTETVPPQCVTPLGIDCYGAPITYDFHFTSPPLENFENPLMKLFPSCYRQLLPLICAASYVPCKNTKVQTESGEAGATFTYRTPIKKCTSMMDACKELFVIQPSLKKLLPFSCDEKNDTFSATCQITPPFLPTFESKTCPWPLVHRKKTPSNQFSNKVFDECYSPCRLPSLQLQWYEHSKFAFSLISLVVLLLFLVSAFFKSDVLKRSISARFFVIGGVLPAVIYMAIWMFSSAEFSFNDVTCSLEGTRLFPTASPLNFGVCSWLQKLMSTCSIVCNITPLLSISFSMANRLQTRFVVSLIRNIEVVEHFVWVALLAYGSSLPFVLTNSLGVERDEFSGVCLAGNLSTISMGTNFGVSIFFVLLVLGLTVIRTLASRDSSNENVAFVELLEADKVKVNEAERLSGADASSKSKPRRPSRAFLHKNLLYSNLSIVAILFCYALWIAAIGLHSIVVAGWPSREKETIFSDLKCLFNLSSDAQNEEAFRLEDHRQDNSQHECSSSALGYRPTYSFLVFVVLPIIPFLFVAIIDALPSIWNSSFGMGMWARRKLQIMTTLTESNSQPTSKNRDTVESSRSCSSNSTQPVRRGNRTSRLYQVQREVATKPVSAPPTDRTLEEVQRLAQIFSMEVQGLAQERAELHELSRVQDQTLMSLAQQLDHANAELAALRGEEPPIPVLRGQMIEAEPQIRLATHDERALTRFQGFGTAQPVEAPLLEPRPAPQAHFLPEMQPSTSNPFGSFQSFRPMQFSGQSTSQQPRELSDESDGSVPSHEEVQTLDELRQRANGNLEEPRESNHVQGPSGNRFQFNAPVLAPPPFPQLIPPPPPNRPDPYGVLYPMSSVMTVPEIQLRAQVLQQVLQTDPNIPVYPYQVAVVLERAGVLNRVDAQRPLRPNHVIYRPDRIEEMLGTTPKVPQNLRNPATFHEHIGTLAFQQGLTLAVIYRGAAGPPRNLPDIIERINIAEIVPAELRELIRQGNLNAINEARQIIEHSEHAIRLNMEDRVLQAFLYVRDFLDSRATTGGLLLANQNPVENDNAQQAHDSDSAAETS</sequence>
<feature type="region of interest" description="Disordered" evidence="1">
    <location>
        <begin position="765"/>
        <end position="872"/>
    </location>
</feature>
<proteinExistence type="predicted"/>